<reference evidence="2 3" key="1">
    <citation type="submission" date="2013-08" db="EMBL/GenBank/DDBJ databases">
        <authorList>
            <person name="Weinstock G."/>
            <person name="Sodergren E."/>
            <person name="Wylie T."/>
            <person name="Fulton L."/>
            <person name="Fulton R."/>
            <person name="Fronick C."/>
            <person name="O'Laughlin M."/>
            <person name="Godfrey J."/>
            <person name="Miner T."/>
            <person name="Herter B."/>
            <person name="Appelbaum E."/>
            <person name="Cordes M."/>
            <person name="Lek S."/>
            <person name="Wollam A."/>
            <person name="Pepin K.H."/>
            <person name="Palsikar V.B."/>
            <person name="Mitreva M."/>
            <person name="Wilson R.K."/>
        </authorList>
    </citation>
    <scope>NUCLEOTIDE SEQUENCE [LARGE SCALE GENOMIC DNA]</scope>
    <source>
        <strain evidence="2 3">F0542</strain>
    </source>
</reference>
<proteinExistence type="predicted"/>
<sequence>MYLRRRRTSSASGSHRTSTTPSTYGAIRDYSINPPTDRPHFIRNKPYIFNVSNRPTAEVSIILTTTYFVI</sequence>
<dbReference type="HOGENOM" id="CLU_2748656_0_0_11"/>
<evidence type="ECO:0000313" key="2">
    <source>
        <dbReference type="EMBL" id="ERH22572.1"/>
    </source>
</evidence>
<organism evidence="2 3">
    <name type="scientific">Actinomyces johnsonii F0542</name>
    <dbReference type="NCBI Taxonomy" id="1321818"/>
    <lineage>
        <taxon>Bacteria</taxon>
        <taxon>Bacillati</taxon>
        <taxon>Actinomycetota</taxon>
        <taxon>Actinomycetes</taxon>
        <taxon>Actinomycetales</taxon>
        <taxon>Actinomycetaceae</taxon>
        <taxon>Actinomyces</taxon>
    </lineage>
</organism>
<evidence type="ECO:0000313" key="3">
    <source>
        <dbReference type="Proteomes" id="UP000016536"/>
    </source>
</evidence>
<accession>U1RVW9</accession>
<evidence type="ECO:0000256" key="1">
    <source>
        <dbReference type="SAM" id="MobiDB-lite"/>
    </source>
</evidence>
<dbReference type="EMBL" id="AWSE01000161">
    <property type="protein sequence ID" value="ERH22572.1"/>
    <property type="molecule type" value="Genomic_DNA"/>
</dbReference>
<keyword evidence="3" id="KW-1185">Reference proteome</keyword>
<dbReference type="Proteomes" id="UP000016536">
    <property type="component" value="Unassembled WGS sequence"/>
</dbReference>
<gene>
    <name evidence="2" type="ORF">HMPREF1979_02444</name>
</gene>
<feature type="compositionally biased region" description="Polar residues" evidence="1">
    <location>
        <begin position="9"/>
        <end position="23"/>
    </location>
</feature>
<comment type="caution">
    <text evidence="2">The sequence shown here is derived from an EMBL/GenBank/DDBJ whole genome shotgun (WGS) entry which is preliminary data.</text>
</comment>
<feature type="region of interest" description="Disordered" evidence="1">
    <location>
        <begin position="1"/>
        <end position="38"/>
    </location>
</feature>
<dbReference type="AlphaFoldDB" id="U1RVW9"/>
<name>U1RVW9_9ACTO</name>
<protein>
    <submittedName>
        <fullName evidence="2">Uncharacterized protein</fullName>
    </submittedName>
</protein>